<evidence type="ECO:0000256" key="5">
    <source>
        <dbReference type="ARBA" id="ARBA00023152"/>
    </source>
</evidence>
<dbReference type="InterPro" id="IPR011051">
    <property type="entry name" value="RmlC_Cupin_sf"/>
</dbReference>
<reference evidence="8 9" key="1">
    <citation type="submission" date="2023-10" db="EMBL/GenBank/DDBJ databases">
        <title>Development of a sustainable strategy for remediation of hydrocarbon-contaminated territories based on the waste exchange concept.</title>
        <authorList>
            <person name="Krivoruchko A."/>
        </authorList>
    </citation>
    <scope>NUCLEOTIDE SEQUENCE [LARGE SCALE GENOMIC DNA]</scope>
    <source>
        <strain evidence="8 9">IEGM 1203</strain>
    </source>
</reference>
<comment type="catalytic activity">
    <reaction evidence="6">
        <text>alpha-D-glucose 6-phosphate = beta-D-fructose 6-phosphate</text>
        <dbReference type="Rhea" id="RHEA:11816"/>
        <dbReference type="ChEBI" id="CHEBI:57634"/>
        <dbReference type="ChEBI" id="CHEBI:58225"/>
        <dbReference type="EC" id="5.3.1.9"/>
    </reaction>
</comment>
<evidence type="ECO:0000256" key="2">
    <source>
        <dbReference type="ARBA" id="ARBA00006542"/>
    </source>
</evidence>
<evidence type="ECO:0000313" key="9">
    <source>
        <dbReference type="Proteomes" id="UP001185927"/>
    </source>
</evidence>
<dbReference type="InterPro" id="IPR014710">
    <property type="entry name" value="RmlC-like_jellyroll"/>
</dbReference>
<keyword evidence="4" id="KW-0312">Gluconeogenesis</keyword>
<evidence type="ECO:0000256" key="1">
    <source>
        <dbReference type="ARBA" id="ARBA00004926"/>
    </source>
</evidence>
<proteinExistence type="inferred from homology"/>
<evidence type="ECO:0000256" key="4">
    <source>
        <dbReference type="ARBA" id="ARBA00022432"/>
    </source>
</evidence>
<evidence type="ECO:0000256" key="3">
    <source>
        <dbReference type="ARBA" id="ARBA00011952"/>
    </source>
</evidence>
<keyword evidence="8" id="KW-0413">Isomerase</keyword>
<dbReference type="EC" id="5.3.1.9" evidence="3"/>
<dbReference type="InterPro" id="IPR010551">
    <property type="entry name" value="G6P_isomerase_prok"/>
</dbReference>
<dbReference type="Pfam" id="PF06560">
    <property type="entry name" value="GPI"/>
    <property type="match status" value="1"/>
</dbReference>
<dbReference type="GO" id="GO:0016853">
    <property type="term" value="F:isomerase activity"/>
    <property type="evidence" value="ECO:0007669"/>
    <property type="project" value="UniProtKB-KW"/>
</dbReference>
<accession>A0ABU4C3T6</accession>
<dbReference type="Proteomes" id="UP001185927">
    <property type="component" value="Unassembled WGS sequence"/>
</dbReference>
<dbReference type="EMBL" id="JAWLKB010000025">
    <property type="protein sequence ID" value="MDV6270878.1"/>
    <property type="molecule type" value="Genomic_DNA"/>
</dbReference>
<dbReference type="SUPFAM" id="SSF51182">
    <property type="entry name" value="RmlC-like cupins"/>
    <property type="match status" value="1"/>
</dbReference>
<organism evidence="8 9">
    <name type="scientific">Rhodococcus globerulus</name>
    <dbReference type="NCBI Taxonomy" id="33008"/>
    <lineage>
        <taxon>Bacteria</taxon>
        <taxon>Bacillati</taxon>
        <taxon>Actinomycetota</taxon>
        <taxon>Actinomycetes</taxon>
        <taxon>Mycobacteriales</taxon>
        <taxon>Nocardiaceae</taxon>
        <taxon>Rhodococcus</taxon>
    </lineage>
</organism>
<name>A0ABU4C3T6_RHOGO</name>
<evidence type="ECO:0000256" key="6">
    <source>
        <dbReference type="ARBA" id="ARBA00029321"/>
    </source>
</evidence>
<gene>
    <name evidence="8" type="ORF">R3Q16_30060</name>
</gene>
<sequence length="198" mass="21345">MTTVVPPVLMHLRPETGELIGSNGRYEKFIGDLAGLYRDAQAFEGRRDSHDGSPVYWVESSDTQGGEGGLITGISVLEPGTIGEEYYMTRGHLHQKSDRAELYLGLSGKGVMLLDSLDGQSVALEIGPGDAVYVPGHWVHRSVNVGTERMSTLFSYACDAGQDYGIIERAGGMKSLIVIDGDGGWASRPNPDHTGYNL</sequence>
<keyword evidence="9" id="KW-1185">Reference proteome</keyword>
<protein>
    <recommendedName>
        <fullName evidence="3">glucose-6-phosphate isomerase</fullName>
        <ecNumber evidence="3">5.3.1.9</ecNumber>
    </recommendedName>
</protein>
<dbReference type="CDD" id="cd02218">
    <property type="entry name" value="cupin_PGI"/>
    <property type="match status" value="1"/>
</dbReference>
<keyword evidence="5" id="KW-0324">Glycolysis</keyword>
<evidence type="ECO:0000259" key="7">
    <source>
        <dbReference type="Pfam" id="PF06560"/>
    </source>
</evidence>
<comment type="caution">
    <text evidence="8">The sequence shown here is derived from an EMBL/GenBank/DDBJ whole genome shotgun (WGS) entry which is preliminary data.</text>
</comment>
<dbReference type="Gene3D" id="2.60.120.10">
    <property type="entry name" value="Jelly Rolls"/>
    <property type="match status" value="1"/>
</dbReference>
<evidence type="ECO:0000313" key="8">
    <source>
        <dbReference type="EMBL" id="MDV6270878.1"/>
    </source>
</evidence>
<comment type="similarity">
    <text evidence="2">Belongs to the archaeal-type GPI family.</text>
</comment>
<comment type="pathway">
    <text evidence="1">Carbohydrate degradation; glycolysis; D-glyceraldehyde 3-phosphate and glycerone phosphate from D-glucose: step 2/4.</text>
</comment>
<feature type="domain" description="Glucose-6-phosphate isomerase prokaryote" evidence="7">
    <location>
        <begin position="31"/>
        <end position="188"/>
    </location>
</feature>
<dbReference type="RefSeq" id="WP_317545330.1">
    <property type="nucleotide sequence ID" value="NZ_JAWLKB010000025.1"/>
</dbReference>